<dbReference type="Proteomes" id="UP001429357">
    <property type="component" value="Unassembled WGS sequence"/>
</dbReference>
<reference evidence="2" key="1">
    <citation type="submission" date="2016-06" db="EMBL/GenBank/DDBJ databases">
        <title>Four novel species of enterococci isolated from chicken manure.</title>
        <authorList>
            <person name="Van Tyne D."/>
        </authorList>
    </citation>
    <scope>NUCLEOTIDE SEQUENCE [LARGE SCALE GENOMIC DNA]</scope>
    <source>
        <strain evidence="2">JM9A</strain>
    </source>
</reference>
<proteinExistence type="predicted"/>
<dbReference type="EMBL" id="MAEI02000002">
    <property type="protein sequence ID" value="MEO1783400.1"/>
    <property type="molecule type" value="Genomic_DNA"/>
</dbReference>
<organism evidence="1 2">
    <name type="scientific">Enterococcus diestrammenae</name>
    <dbReference type="NCBI Taxonomy" id="1155073"/>
    <lineage>
        <taxon>Bacteria</taxon>
        <taxon>Bacillati</taxon>
        <taxon>Bacillota</taxon>
        <taxon>Bacilli</taxon>
        <taxon>Lactobacillales</taxon>
        <taxon>Enterococcaceae</taxon>
        <taxon>Enterococcus</taxon>
    </lineage>
</organism>
<name>A0ABV0F648_9ENTE</name>
<evidence type="ECO:0000313" key="2">
    <source>
        <dbReference type="Proteomes" id="UP001429357"/>
    </source>
</evidence>
<reference evidence="1 2" key="2">
    <citation type="submission" date="2024-02" db="EMBL/GenBank/DDBJ databases">
        <title>The Genome Sequence of Enterococcus diestrammenae JM9A.</title>
        <authorList>
            <person name="Earl A."/>
            <person name="Manson A."/>
            <person name="Gilmore M."/>
            <person name="Sanders J."/>
            <person name="Shea T."/>
            <person name="Howe W."/>
            <person name="Livny J."/>
            <person name="Cuomo C."/>
            <person name="Neafsey D."/>
            <person name="Birren B."/>
        </authorList>
    </citation>
    <scope>NUCLEOTIDE SEQUENCE [LARGE SCALE GENOMIC DNA]</scope>
    <source>
        <strain evidence="1 2">JM9A</strain>
    </source>
</reference>
<accession>A0ABV0F648</accession>
<protein>
    <submittedName>
        <fullName evidence="1">Uncharacterized protein</fullName>
    </submittedName>
</protein>
<dbReference type="RefSeq" id="WP_161869465.1">
    <property type="nucleotide sequence ID" value="NZ_MAEI02000002.1"/>
</dbReference>
<sequence>MNEKQQKRHIRKKMLAIMGDGDSWKDSEEKVCQIRACITEMERITSRPINGKEQPIKIYYPDGLVGKARNITEVALQFDCSKNTIERSLITGEPVTRGLAKGVTFRAI</sequence>
<evidence type="ECO:0000313" key="1">
    <source>
        <dbReference type="EMBL" id="MEO1783400.1"/>
    </source>
</evidence>
<comment type="caution">
    <text evidence="1">The sequence shown here is derived from an EMBL/GenBank/DDBJ whole genome shotgun (WGS) entry which is preliminary data.</text>
</comment>
<keyword evidence="2" id="KW-1185">Reference proteome</keyword>
<gene>
    <name evidence="1" type="ORF">BAU18_003020</name>
</gene>